<dbReference type="Proteomes" id="UP000001208">
    <property type="component" value="Chromosome"/>
</dbReference>
<keyword evidence="3" id="KW-0732">Signal</keyword>
<dbReference type="GO" id="GO:0015689">
    <property type="term" value="P:molybdate ion transport"/>
    <property type="evidence" value="ECO:0007669"/>
    <property type="project" value="InterPro"/>
</dbReference>
<evidence type="ECO:0000256" key="1">
    <source>
        <dbReference type="ARBA" id="ARBA00009175"/>
    </source>
</evidence>
<dbReference type="STRING" id="517418.Ctha_1429"/>
<dbReference type="eggNOG" id="COG0725">
    <property type="taxonomic scope" value="Bacteria"/>
</dbReference>
<keyword evidence="2" id="KW-0479">Metal-binding</keyword>
<dbReference type="NCBIfam" id="TIGR01256">
    <property type="entry name" value="modA"/>
    <property type="match status" value="1"/>
</dbReference>
<dbReference type="Pfam" id="PF13531">
    <property type="entry name" value="SBP_bac_11"/>
    <property type="match status" value="1"/>
</dbReference>
<gene>
    <name evidence="4" type="ordered locus">Ctha_1429</name>
</gene>
<evidence type="ECO:0000313" key="4">
    <source>
        <dbReference type="EMBL" id="ACF13892.1"/>
    </source>
</evidence>
<dbReference type="KEGG" id="cts:Ctha_1429"/>
<reference evidence="4 5" key="1">
    <citation type="submission" date="2008-06" db="EMBL/GenBank/DDBJ databases">
        <title>Complete sequence of Chloroherpeton thalassium ATCC 35110.</title>
        <authorList>
            <consortium name="US DOE Joint Genome Institute"/>
            <person name="Lucas S."/>
            <person name="Copeland A."/>
            <person name="Lapidus A."/>
            <person name="Glavina del Rio T."/>
            <person name="Dalin E."/>
            <person name="Tice H."/>
            <person name="Bruce D."/>
            <person name="Goodwin L."/>
            <person name="Pitluck S."/>
            <person name="Schmutz J."/>
            <person name="Larimer F."/>
            <person name="Land M."/>
            <person name="Hauser L."/>
            <person name="Kyrpides N."/>
            <person name="Mikhailova N."/>
            <person name="Liu Z."/>
            <person name="Li T."/>
            <person name="Zhao F."/>
            <person name="Overmann J."/>
            <person name="Bryant D.A."/>
            <person name="Richardson P."/>
        </authorList>
    </citation>
    <scope>NUCLEOTIDE SEQUENCE [LARGE SCALE GENOMIC DNA]</scope>
    <source>
        <strain evidence="5">ATCC 35110 / GB-78</strain>
    </source>
</reference>
<dbReference type="EMBL" id="CP001100">
    <property type="protein sequence ID" value="ACF13892.1"/>
    <property type="molecule type" value="Genomic_DNA"/>
</dbReference>
<sequence>MYIRFKKHLLLLATGIFFLNTVAFSQDLIIASAAGYKRPIMEIKNRYEAKTGKQVQAIFGNMNTILSQVQFGGKAGLIFGDRSFLKRSKLEFASHHSLGKGKLVLAYRKGLTLSHLAEIQDDRVKRLAFPDSTKAIYGAAAAECLHQLPFYNAIRQKLVMVSTVPQTSAYLMTGEIDAGFLNLTDALGIKSSIGGFIEVDRALYAPIDIEAAVVKGFENTSQVNSFLDFLSSKEAQLILNDYGL</sequence>
<dbReference type="HOGENOM" id="CLU_065520_1_0_10"/>
<name>B3QRT9_CHLT3</name>
<accession>B3QRT9</accession>
<evidence type="ECO:0000256" key="3">
    <source>
        <dbReference type="ARBA" id="ARBA00022729"/>
    </source>
</evidence>
<evidence type="ECO:0000256" key="2">
    <source>
        <dbReference type="ARBA" id="ARBA00022723"/>
    </source>
</evidence>
<protein>
    <submittedName>
        <fullName evidence="4">Molybdenum ABC transporter, periplasmic molybdate-binding protein</fullName>
    </submittedName>
</protein>
<organism evidence="4 5">
    <name type="scientific">Chloroherpeton thalassium (strain ATCC 35110 / GB-78)</name>
    <dbReference type="NCBI Taxonomy" id="517418"/>
    <lineage>
        <taxon>Bacteria</taxon>
        <taxon>Pseudomonadati</taxon>
        <taxon>Chlorobiota</taxon>
        <taxon>Chlorobiia</taxon>
        <taxon>Chlorobiales</taxon>
        <taxon>Chloroherpetonaceae</taxon>
        <taxon>Chloroherpeton</taxon>
    </lineage>
</organism>
<evidence type="ECO:0000313" key="5">
    <source>
        <dbReference type="Proteomes" id="UP000001208"/>
    </source>
</evidence>
<dbReference type="GO" id="GO:0046872">
    <property type="term" value="F:metal ion binding"/>
    <property type="evidence" value="ECO:0007669"/>
    <property type="project" value="UniProtKB-KW"/>
</dbReference>
<keyword evidence="5" id="KW-1185">Reference proteome</keyword>
<dbReference type="PANTHER" id="PTHR30632:SF0">
    <property type="entry name" value="SULFATE-BINDING PROTEIN"/>
    <property type="match status" value="1"/>
</dbReference>
<dbReference type="SUPFAM" id="SSF53850">
    <property type="entry name" value="Periplasmic binding protein-like II"/>
    <property type="match status" value="1"/>
</dbReference>
<dbReference type="GO" id="GO:0030973">
    <property type="term" value="F:molybdate ion binding"/>
    <property type="evidence" value="ECO:0007669"/>
    <property type="project" value="TreeGrafter"/>
</dbReference>
<dbReference type="AlphaFoldDB" id="B3QRT9"/>
<dbReference type="InterPro" id="IPR050682">
    <property type="entry name" value="ModA/WtpA"/>
</dbReference>
<proteinExistence type="inferred from homology"/>
<dbReference type="Gene3D" id="3.40.190.10">
    <property type="entry name" value="Periplasmic binding protein-like II"/>
    <property type="match status" value="2"/>
</dbReference>
<dbReference type="InterPro" id="IPR005950">
    <property type="entry name" value="ModA"/>
</dbReference>
<comment type="similarity">
    <text evidence="1">Belongs to the bacterial solute-binding protein ModA family.</text>
</comment>
<dbReference type="PANTHER" id="PTHR30632">
    <property type="entry name" value="MOLYBDATE-BINDING PERIPLASMIC PROTEIN"/>
    <property type="match status" value="1"/>
</dbReference>